<dbReference type="PANTHER" id="PTHR43377">
    <property type="entry name" value="BILIVERDIN REDUCTASE A"/>
    <property type="match status" value="1"/>
</dbReference>
<dbReference type="Pfam" id="PF01408">
    <property type="entry name" value="GFO_IDH_MocA"/>
    <property type="match status" value="1"/>
</dbReference>
<dbReference type="InterPro" id="IPR051450">
    <property type="entry name" value="Gfo/Idh/MocA_Oxidoreductases"/>
</dbReference>
<dbReference type="InterPro" id="IPR036291">
    <property type="entry name" value="NAD(P)-bd_dom_sf"/>
</dbReference>
<dbReference type="RefSeq" id="WP_010880249.1">
    <property type="nucleotide sequence ID" value="NC_000918.1"/>
</dbReference>
<evidence type="ECO:0000259" key="1">
    <source>
        <dbReference type="Pfam" id="PF01408"/>
    </source>
</evidence>
<dbReference type="Proteomes" id="UP000000798">
    <property type="component" value="Chromosome"/>
</dbReference>
<dbReference type="GO" id="GO:0000166">
    <property type="term" value="F:nucleotide binding"/>
    <property type="evidence" value="ECO:0007669"/>
    <property type="project" value="InterPro"/>
</dbReference>
<dbReference type="PIR" id="C70340">
    <property type="entry name" value="C70340"/>
</dbReference>
<feature type="domain" description="Gfo/Idh/MocA-like oxidoreductase N-terminal" evidence="1">
    <location>
        <begin position="2"/>
        <end position="99"/>
    </location>
</feature>
<protein>
    <recommendedName>
        <fullName evidence="1">Gfo/Idh/MocA-like oxidoreductase N-terminal domain-containing protein</fullName>
    </recommendedName>
</protein>
<evidence type="ECO:0000313" key="3">
    <source>
        <dbReference type="Proteomes" id="UP000000798"/>
    </source>
</evidence>
<gene>
    <name evidence="2" type="ordered locus">aq_440</name>
</gene>
<dbReference type="OrthoDB" id="9815825at2"/>
<reference evidence="2 3" key="1">
    <citation type="journal article" date="1998" name="Nature">
        <title>The complete genome of the hyperthermophilic bacterium Aquifex aeolicus.</title>
        <authorList>
            <person name="Deckert G."/>
            <person name="Warren P.V."/>
            <person name="Gaasterland T."/>
            <person name="Young W.G."/>
            <person name="Lenox A.L."/>
            <person name="Graham D.E."/>
            <person name="Overbeek R."/>
            <person name="Snead M.A."/>
            <person name="Keller M."/>
            <person name="Aujay M."/>
            <person name="Huber R."/>
            <person name="Feldman R.A."/>
            <person name="Short J.M."/>
            <person name="Olson G.J."/>
            <person name="Swanson R.V."/>
        </authorList>
    </citation>
    <scope>NUCLEOTIDE SEQUENCE [LARGE SCALE GENOMIC DNA]</scope>
    <source>
        <strain evidence="2 3">VF5</strain>
    </source>
</reference>
<organism evidence="2 3">
    <name type="scientific">Aquifex aeolicus (strain VF5)</name>
    <dbReference type="NCBI Taxonomy" id="224324"/>
    <lineage>
        <taxon>Bacteria</taxon>
        <taxon>Pseudomonadati</taxon>
        <taxon>Aquificota</taxon>
        <taxon>Aquificia</taxon>
        <taxon>Aquificales</taxon>
        <taxon>Aquificaceae</taxon>
        <taxon>Aquifex</taxon>
    </lineage>
</organism>
<dbReference type="InParanoid" id="O66751"/>
<dbReference type="EnsemblBacteria" id="AAC06715">
    <property type="protein sequence ID" value="AAC06715"/>
    <property type="gene ID" value="aq_440"/>
</dbReference>
<dbReference type="SUPFAM" id="SSF51735">
    <property type="entry name" value="NAD(P)-binding Rossmann-fold domains"/>
    <property type="match status" value="1"/>
</dbReference>
<dbReference type="InterPro" id="IPR000683">
    <property type="entry name" value="Gfo/Idh/MocA-like_OxRdtase_N"/>
</dbReference>
<dbReference type="KEGG" id="aae:aq_440"/>
<dbReference type="Gene3D" id="3.30.360.10">
    <property type="entry name" value="Dihydrodipicolinate Reductase, domain 2"/>
    <property type="match status" value="1"/>
</dbReference>
<name>O66751_AQUAE</name>
<dbReference type="PANTHER" id="PTHR43377:SF6">
    <property type="entry name" value="GFO_IDH_MOCA-LIKE OXIDOREDUCTASE N-TERMINAL DOMAIN-CONTAINING PROTEIN"/>
    <property type="match status" value="1"/>
</dbReference>
<dbReference type="PATRIC" id="fig|224324.8.peg.366"/>
<dbReference type="STRING" id="224324.aq_440"/>
<sequence>MHVLLIGLGNMGKKYLRKIKELGLNPVICDIDPEKANVCNECPFYCHIGDIKEEVQKVIIAVDPKDHVRLAKEFLEKGIPVLLEKPPALTSKEFEEIVENPNLEISEIELYSEAVKNFPTDVEPEEIVIERLNKGSGYINPLWDLAWHDLYVLQYLFGDVEAEEVNRKNGIWEIKGKVKNVPFTLRVAWNYPEEQKRVWRIKTKKGEILMDFIKEELAYGNYKRQRLYGDKLGEMVRDFLSGVRREGSTRRALNNLRILESLKI</sequence>
<accession>O66751</accession>
<dbReference type="eggNOG" id="COG0673">
    <property type="taxonomic scope" value="Bacteria"/>
</dbReference>
<proteinExistence type="predicted"/>
<keyword evidence="3" id="KW-1185">Reference proteome</keyword>
<dbReference type="HOGENOM" id="CLU_1026461_0_0_0"/>
<dbReference type="Gene3D" id="3.40.50.720">
    <property type="entry name" value="NAD(P)-binding Rossmann-like Domain"/>
    <property type="match status" value="1"/>
</dbReference>
<evidence type="ECO:0000313" key="2">
    <source>
        <dbReference type="EMBL" id="AAC06715.1"/>
    </source>
</evidence>
<dbReference type="AlphaFoldDB" id="O66751"/>
<dbReference type="EMBL" id="AE000657">
    <property type="protein sequence ID" value="AAC06715.1"/>
    <property type="molecule type" value="Genomic_DNA"/>
</dbReference>